<name>A0ACC5XWR7_PANGG</name>
<sequence>MKGLYQLGWSFFNSSLYYISNESKNWTESRVDCRERGSQLVIINTMEEQEFISTNFNSTEAWIGLSYSDAESMWKWVDNTILTTAYWLEESPTHYEGYEDCAITTIGSGVFTWNVYPCNYTAFSICEKMIN</sequence>
<organism evidence="1 2">
    <name type="scientific">Pangasianodon gigas</name>
    <name type="common">Mekong giant catfish</name>
    <name type="synonym">Pangasius gigas</name>
    <dbReference type="NCBI Taxonomy" id="30993"/>
    <lineage>
        <taxon>Eukaryota</taxon>
        <taxon>Metazoa</taxon>
        <taxon>Chordata</taxon>
        <taxon>Craniata</taxon>
        <taxon>Vertebrata</taxon>
        <taxon>Euteleostomi</taxon>
        <taxon>Actinopterygii</taxon>
        <taxon>Neopterygii</taxon>
        <taxon>Teleostei</taxon>
        <taxon>Ostariophysi</taxon>
        <taxon>Siluriformes</taxon>
        <taxon>Pangasiidae</taxon>
        <taxon>Pangasianodon</taxon>
    </lineage>
</organism>
<gene>
    <name evidence="1" type="ORF">PGIGA_G00175900</name>
</gene>
<accession>A0ACC5XWR7</accession>
<comment type="caution">
    <text evidence="1">The sequence shown here is derived from an EMBL/GenBank/DDBJ whole genome shotgun (WGS) entry which is preliminary data.</text>
</comment>
<dbReference type="Proteomes" id="UP000829447">
    <property type="component" value="Linkage Group LG28"/>
</dbReference>
<evidence type="ECO:0000313" key="2">
    <source>
        <dbReference type="Proteomes" id="UP000829447"/>
    </source>
</evidence>
<reference evidence="1 2" key="1">
    <citation type="journal article" date="2022" name="bioRxiv">
        <title>An ancient truncated duplication of the anti-Mullerian hormone receptor type 2 gene is a potential conserved master sex determinant in the Pangasiidae catfish family.</title>
        <authorList>
            <person name="Wen M."/>
            <person name="Pan Q."/>
            <person name="Jouanno E."/>
            <person name="Montfort J."/>
            <person name="Zahm M."/>
            <person name="Cabau C."/>
            <person name="Klopp C."/>
            <person name="Iampietro C."/>
            <person name="Roques C."/>
            <person name="Bouchez O."/>
            <person name="Castinel A."/>
            <person name="Donnadieu C."/>
            <person name="Parrinello H."/>
            <person name="Poncet C."/>
            <person name="Belmonte E."/>
            <person name="Gautier V."/>
            <person name="Avarre J.-C."/>
            <person name="Dugue R."/>
            <person name="Gustiano R."/>
            <person name="Ha T.T.T."/>
            <person name="Campet M."/>
            <person name="Sriphairoj K."/>
            <person name="Ribolli J."/>
            <person name="de Almeida F.L."/>
            <person name="Desvignes T."/>
            <person name="Postlethwait J.H."/>
            <person name="Bucao C.F."/>
            <person name="Robinson-Rechavi M."/>
            <person name="Bobe J."/>
            <person name="Herpin A."/>
            <person name="Guiguen Y."/>
        </authorList>
    </citation>
    <scope>NUCLEOTIDE SEQUENCE [LARGE SCALE GENOMIC DNA]</scope>
    <source>
        <strain evidence="1">YG-Dec2019</strain>
    </source>
</reference>
<protein>
    <submittedName>
        <fullName evidence="1">Uncharacterized protein</fullName>
    </submittedName>
</protein>
<keyword evidence="2" id="KW-1185">Reference proteome</keyword>
<dbReference type="EMBL" id="CM040481">
    <property type="protein sequence ID" value="MCI4395040.1"/>
    <property type="molecule type" value="Genomic_DNA"/>
</dbReference>
<proteinExistence type="predicted"/>
<evidence type="ECO:0000313" key="1">
    <source>
        <dbReference type="EMBL" id="MCI4395040.1"/>
    </source>
</evidence>